<comment type="caution">
    <text evidence="2">The sequence shown here is derived from an EMBL/GenBank/DDBJ whole genome shotgun (WGS) entry which is preliminary data.</text>
</comment>
<dbReference type="AlphaFoldDB" id="A0AAE0G591"/>
<reference evidence="2 3" key="1">
    <citation type="journal article" date="2015" name="Genome Biol. Evol.">
        <title>Comparative Genomics of a Bacterivorous Green Alga Reveals Evolutionary Causalities and Consequences of Phago-Mixotrophic Mode of Nutrition.</title>
        <authorList>
            <person name="Burns J.A."/>
            <person name="Paasch A."/>
            <person name="Narechania A."/>
            <person name="Kim E."/>
        </authorList>
    </citation>
    <scope>NUCLEOTIDE SEQUENCE [LARGE SCALE GENOMIC DNA]</scope>
    <source>
        <strain evidence="2 3">PLY_AMNH</strain>
    </source>
</reference>
<dbReference type="EMBL" id="LGRX02009339">
    <property type="protein sequence ID" value="KAK3271839.1"/>
    <property type="molecule type" value="Genomic_DNA"/>
</dbReference>
<protein>
    <submittedName>
        <fullName evidence="2">Uncharacterized protein</fullName>
    </submittedName>
</protein>
<organism evidence="2 3">
    <name type="scientific">Cymbomonas tetramitiformis</name>
    <dbReference type="NCBI Taxonomy" id="36881"/>
    <lineage>
        <taxon>Eukaryota</taxon>
        <taxon>Viridiplantae</taxon>
        <taxon>Chlorophyta</taxon>
        <taxon>Pyramimonadophyceae</taxon>
        <taxon>Pyramimonadales</taxon>
        <taxon>Pyramimonadaceae</taxon>
        <taxon>Cymbomonas</taxon>
    </lineage>
</organism>
<dbReference type="Proteomes" id="UP001190700">
    <property type="component" value="Unassembled WGS sequence"/>
</dbReference>
<evidence type="ECO:0000313" key="3">
    <source>
        <dbReference type="Proteomes" id="UP001190700"/>
    </source>
</evidence>
<name>A0AAE0G591_9CHLO</name>
<evidence type="ECO:0000313" key="2">
    <source>
        <dbReference type="EMBL" id="KAK3271839.1"/>
    </source>
</evidence>
<evidence type="ECO:0000256" key="1">
    <source>
        <dbReference type="SAM" id="MobiDB-lite"/>
    </source>
</evidence>
<keyword evidence="3" id="KW-1185">Reference proteome</keyword>
<gene>
    <name evidence="2" type="ORF">CYMTET_19834</name>
</gene>
<feature type="region of interest" description="Disordered" evidence="1">
    <location>
        <begin position="1"/>
        <end position="26"/>
    </location>
</feature>
<proteinExistence type="predicted"/>
<sequence length="231" mass="25475">MDHATSTPATTPPPTRNSPTNSQGTTAPRLVQRSLFTGAPPLSQSATLGELIIFTNASHASIDALAKNFDDLNERFRSLFTIVKENTEKFASLPDAFITSEAMTEILTEFDDKLNIIPDLAKKCEDAVAICQRVSPTTPNSDIFDELAGAKLSHQVEAHAIAATADEITQTDYANDARPSVTITTVLNPRTRTELFRTYLSTNYINNTTKSLKIEYHNLTDIPHDRQPREL</sequence>
<accession>A0AAE0G591</accession>